<name>A0A1P8KBE1_9BURK</name>
<dbReference type="RefSeq" id="WP_029708378.1">
    <property type="nucleotide sequence ID" value="NZ_CP019239.1"/>
</dbReference>
<dbReference type="STRING" id="1484693.RS694_12515"/>
<dbReference type="Gene3D" id="1.20.120.20">
    <property type="entry name" value="Apolipoprotein"/>
    <property type="match status" value="1"/>
</dbReference>
<dbReference type="AlphaFoldDB" id="A0A1P8KBE1"/>
<keyword evidence="2" id="KW-1185">Reference proteome</keyword>
<dbReference type="KEGG" id="rsb:RS694_12515"/>
<accession>A0A1P8KBE1</accession>
<proteinExistence type="predicted"/>
<gene>
    <name evidence="1" type="ORF">RS694_12515</name>
</gene>
<evidence type="ECO:0000313" key="2">
    <source>
        <dbReference type="Proteomes" id="UP000186110"/>
    </source>
</evidence>
<dbReference type="Proteomes" id="UP000186110">
    <property type="component" value="Chromosome"/>
</dbReference>
<reference evidence="1 2" key="1">
    <citation type="submission" date="2017-01" db="EMBL/GenBank/DDBJ databases">
        <authorList>
            <person name="Mah S.A."/>
            <person name="Swanson W.J."/>
            <person name="Moy G.W."/>
            <person name="Vacquier V.D."/>
        </authorList>
    </citation>
    <scope>NUCLEOTIDE SEQUENCE [LARGE SCALE GENOMIC DNA]</scope>
    <source>
        <strain evidence="1 2">DSM 22694</strain>
    </source>
</reference>
<protein>
    <submittedName>
        <fullName evidence="1">Uncharacterized protein</fullName>
    </submittedName>
</protein>
<organism evidence="1 2">
    <name type="scientific">Rhodoferax saidenbachensis</name>
    <dbReference type="NCBI Taxonomy" id="1484693"/>
    <lineage>
        <taxon>Bacteria</taxon>
        <taxon>Pseudomonadati</taxon>
        <taxon>Pseudomonadota</taxon>
        <taxon>Betaproteobacteria</taxon>
        <taxon>Burkholderiales</taxon>
        <taxon>Comamonadaceae</taxon>
        <taxon>Rhodoferax</taxon>
    </lineage>
</organism>
<dbReference type="EMBL" id="CP019239">
    <property type="protein sequence ID" value="APW43266.1"/>
    <property type="molecule type" value="Genomic_DNA"/>
</dbReference>
<sequence length="149" mass="14568">MSNIGSVSSYVSSLVSPPQTHYDVNNAAYGPVVAGVVGVAEAAADSVSAVVSFSAESLGKLGDVAESGLHSVSDVFGDVADAVGDAVDSAENSVVSLYNEVAGMAEDTFDAVGDAASSLADGISSAAGTVASYVAMGVEAGKQTVSEIL</sequence>
<evidence type="ECO:0000313" key="1">
    <source>
        <dbReference type="EMBL" id="APW43266.1"/>
    </source>
</evidence>